<evidence type="ECO:0000256" key="9">
    <source>
        <dbReference type="PROSITE-ProRule" id="PRU00221"/>
    </source>
</evidence>
<comment type="similarity">
    <text evidence="2 10">Belongs to the WD repeat HIR1 family.</text>
</comment>
<evidence type="ECO:0000256" key="10">
    <source>
        <dbReference type="RuleBase" id="RU364014"/>
    </source>
</evidence>
<dbReference type="GO" id="GO:0006351">
    <property type="term" value="P:DNA-templated transcription"/>
    <property type="evidence" value="ECO:0007669"/>
    <property type="project" value="InterPro"/>
</dbReference>
<dbReference type="CDD" id="cd00200">
    <property type="entry name" value="WD40"/>
    <property type="match status" value="1"/>
</dbReference>
<dbReference type="Pfam" id="PF09453">
    <property type="entry name" value="HIRA_B"/>
    <property type="match status" value="1"/>
</dbReference>
<feature type="repeat" description="WD" evidence="9">
    <location>
        <begin position="125"/>
        <end position="157"/>
    </location>
</feature>
<dbReference type="InterPro" id="IPR001680">
    <property type="entry name" value="WD40_rpt"/>
</dbReference>
<comment type="subcellular location">
    <subcellularLocation>
        <location evidence="1 10">Nucleus</location>
    </subcellularLocation>
</comment>
<organism evidence="15">
    <name type="scientific">Diabrotica virgifera virgifera</name>
    <name type="common">western corn rootworm</name>
    <dbReference type="NCBI Taxonomy" id="50390"/>
    <lineage>
        <taxon>Eukaryota</taxon>
        <taxon>Metazoa</taxon>
        <taxon>Ecdysozoa</taxon>
        <taxon>Arthropoda</taxon>
        <taxon>Hexapoda</taxon>
        <taxon>Insecta</taxon>
        <taxon>Pterygota</taxon>
        <taxon>Neoptera</taxon>
        <taxon>Endopterygota</taxon>
        <taxon>Coleoptera</taxon>
        <taxon>Polyphaga</taxon>
        <taxon>Cucujiformia</taxon>
        <taxon>Chrysomeloidea</taxon>
        <taxon>Chrysomelidae</taxon>
        <taxon>Galerucinae</taxon>
        <taxon>Diabroticina</taxon>
        <taxon>Diabroticites</taxon>
        <taxon>Diabrotica</taxon>
    </lineage>
</organism>
<dbReference type="RefSeq" id="XP_028141468.1">
    <property type="nucleotide sequence ID" value="XM_028285667.1"/>
</dbReference>
<dbReference type="GO" id="GO:0005634">
    <property type="term" value="C:nucleus"/>
    <property type="evidence" value="ECO:0007669"/>
    <property type="project" value="UniProtKB-SubCell"/>
</dbReference>
<dbReference type="InterPro" id="IPR015943">
    <property type="entry name" value="WD40/YVTN_repeat-like_dom_sf"/>
</dbReference>
<evidence type="ECO:0000256" key="6">
    <source>
        <dbReference type="ARBA" id="ARBA00023015"/>
    </source>
</evidence>
<keyword evidence="4 10" id="KW-0677">Repeat</keyword>
<dbReference type="Pfam" id="PF07569">
    <property type="entry name" value="Hira"/>
    <property type="match status" value="1"/>
</dbReference>
<keyword evidence="7 10" id="KW-0804">Transcription</keyword>
<dbReference type="CTD" id="7290"/>
<evidence type="ECO:0000256" key="2">
    <source>
        <dbReference type="ARBA" id="ARBA00007306"/>
    </source>
</evidence>
<evidence type="ECO:0000313" key="14">
    <source>
        <dbReference type="Proteomes" id="UP001652700"/>
    </source>
</evidence>
<dbReference type="GeneID" id="114335428"/>
<evidence type="ECO:0000259" key="12">
    <source>
        <dbReference type="Pfam" id="PF24105"/>
    </source>
</evidence>
<dbReference type="AlphaFoldDB" id="A0A6P7G9F9"/>
<accession>A0A6P7G9F9</accession>
<evidence type="ECO:0000256" key="3">
    <source>
        <dbReference type="ARBA" id="ARBA00022574"/>
    </source>
</evidence>
<dbReference type="PANTHER" id="PTHR13831">
    <property type="entry name" value="MEMBER OF THE HIR1 FAMILY OF WD-REPEAT PROTEINS"/>
    <property type="match status" value="1"/>
</dbReference>
<protein>
    <recommendedName>
        <fullName evidence="10">Protein HIRA</fullName>
    </recommendedName>
</protein>
<evidence type="ECO:0000256" key="5">
    <source>
        <dbReference type="ARBA" id="ARBA00022853"/>
    </source>
</evidence>
<feature type="domain" description="Protein HIRA-like C-terminal" evidence="11">
    <location>
        <begin position="653"/>
        <end position="838"/>
    </location>
</feature>
<proteinExistence type="inferred from homology"/>
<dbReference type="PANTHER" id="PTHR13831:SF0">
    <property type="entry name" value="PROTEIN HIRA"/>
    <property type="match status" value="1"/>
</dbReference>
<keyword evidence="5 10" id="KW-0156">Chromatin regulator</keyword>
<comment type="function">
    <text evidence="10">Required for replication-independent chromatin assembly and for the periodic repression of histone gene transcription during the cell cycle.</text>
</comment>
<dbReference type="GO" id="GO:0006338">
    <property type="term" value="P:chromatin remodeling"/>
    <property type="evidence" value="ECO:0007669"/>
    <property type="project" value="InterPro"/>
</dbReference>
<dbReference type="InterPro" id="IPR055410">
    <property type="entry name" value="Beta-prop_CAF1B_HIR1"/>
</dbReference>
<evidence type="ECO:0000256" key="4">
    <source>
        <dbReference type="ARBA" id="ARBA00022737"/>
    </source>
</evidence>
<dbReference type="SMART" id="SM00320">
    <property type="entry name" value="WD40"/>
    <property type="match status" value="9"/>
</dbReference>
<dbReference type="FunFam" id="2.130.10.10:FF:000075">
    <property type="entry name" value="Protein HIRA"/>
    <property type="match status" value="1"/>
</dbReference>
<dbReference type="GO" id="GO:0000417">
    <property type="term" value="C:HIR complex"/>
    <property type="evidence" value="ECO:0007669"/>
    <property type="project" value="TreeGrafter"/>
</dbReference>
<evidence type="ECO:0000313" key="15">
    <source>
        <dbReference type="RefSeq" id="XP_028141468.1"/>
    </source>
</evidence>
<name>A0A6P7G9F9_DIAVI</name>
<dbReference type="Proteomes" id="UP001652700">
    <property type="component" value="Unplaced"/>
</dbReference>
<keyword evidence="14" id="KW-1185">Reference proteome</keyword>
<dbReference type="GO" id="GO:0006355">
    <property type="term" value="P:regulation of DNA-templated transcription"/>
    <property type="evidence" value="ECO:0007669"/>
    <property type="project" value="InterPro"/>
</dbReference>
<evidence type="ECO:0000256" key="8">
    <source>
        <dbReference type="ARBA" id="ARBA00023242"/>
    </source>
</evidence>
<dbReference type="GO" id="GO:0000785">
    <property type="term" value="C:chromatin"/>
    <property type="evidence" value="ECO:0007669"/>
    <property type="project" value="TreeGrafter"/>
</dbReference>
<evidence type="ECO:0000313" key="13">
    <source>
        <dbReference type="EnsemblMetazoa" id="XP_028141468.1"/>
    </source>
</evidence>
<reference evidence="13" key="2">
    <citation type="submission" date="2025-05" db="UniProtKB">
        <authorList>
            <consortium name="EnsemblMetazoa"/>
        </authorList>
    </citation>
    <scope>IDENTIFICATION</scope>
</reference>
<dbReference type="InterPro" id="IPR019015">
    <property type="entry name" value="HIRA_B_motif"/>
</dbReference>
<feature type="repeat" description="WD" evidence="9">
    <location>
        <begin position="67"/>
        <end position="108"/>
    </location>
</feature>
<dbReference type="GO" id="GO:0031491">
    <property type="term" value="F:nucleosome binding"/>
    <property type="evidence" value="ECO:0007669"/>
    <property type="project" value="TreeGrafter"/>
</dbReference>
<keyword evidence="3 9" id="KW-0853">WD repeat</keyword>
<dbReference type="InterPro" id="IPR036322">
    <property type="entry name" value="WD40_repeat_dom_sf"/>
</dbReference>
<dbReference type="Pfam" id="PF24105">
    <property type="entry name" value="Beta-prop_CAF1B_HIR1"/>
    <property type="match status" value="1"/>
</dbReference>
<gene>
    <name evidence="15" type="primary">LOC114335428</name>
</gene>
<evidence type="ECO:0000256" key="7">
    <source>
        <dbReference type="ARBA" id="ARBA00023163"/>
    </source>
</evidence>
<dbReference type="InParanoid" id="A0A6P7G9F9"/>
<sequence length="901" mass="100650">MIVLKPEWVNHDQDQPIFSIDIQPNGGRFATGGQGGSGGKIVIWNIGPVLSEDEEINPKIPKMLCQMDNHLACVNIVRWSNSGHLLASGSDDKLVMIWRLTNEGSSTIFGSGQINVETWKCIHTLNSHNGDVLDLAWAPHDGWLASASVDNTLIIWNGQKFPEKVAVLKSHTGLVKGVTWDPVDKYIASQSDDKTLRIWRTSDWTQQEVIKEPFTECSATTSVLRLSWSPDGQYLVSAHAMNGGGPTAQIVEREGWKHDKDFVGHRKAVTCVRFNSNILQKQEKNNSKPTQYCCCAIGSRDRSISVWLTSLKRPRVVIKDLFNNSVLDMSWSSNGLYLMACSWDGSVACIVFGHAEIGTPLTMDEKNELYEKMYHKSFQKSWNRNFGTSQIIENAELLEALKEKIKQDQSNMSIEVQDPPTPVTPQKEIQFDSPKLNQSILVPQNKQLETRLPSGKRRITPMLLTAVQDTSTSSSDKVDTVGTITQMSFSKSSPTKSQIVVETVKLQDMEKMQLQNHQQPQPQNLMSSFQGNRTVSEMVAQPPSIQINQLMCCEVPGDVPIVKFINILDPLKLTPGVAATKECGVIKLQITNNCHKTPKGSLSKIEAFKNMTDKELKWDTYLGSSIRCLAANREIVVACCEDLTLNCYNIKSGARPLPPILIEDLVSSICLSQEGHCLVLTKTGLIHMWDFKTNKNIFSRISVRSLLTGKGNVNGCSLGPSNQPVITLTDGRAYSYSMDLQTWVQISNPLDPVSITGGNLVRKVPVTLPLAAMQRAIASKRSIETLPPGVTLSFIETQITAASLLDSSTEYKHWLFAKINYLLEKGPECQLREILDDLMGHTHNKKSKKAKLENDEIMHMSKFELLEEILALIKTKLPWQRLYKEYSEQVAEIKNDKLECT</sequence>
<evidence type="ECO:0000256" key="1">
    <source>
        <dbReference type="ARBA" id="ARBA00004123"/>
    </source>
</evidence>
<evidence type="ECO:0000259" key="11">
    <source>
        <dbReference type="Pfam" id="PF07569"/>
    </source>
</evidence>
<dbReference type="InterPro" id="IPR011494">
    <property type="entry name" value="HIRA-like_C"/>
</dbReference>
<reference evidence="15" key="1">
    <citation type="submission" date="2025-04" db="UniProtKB">
        <authorList>
            <consortium name="RefSeq"/>
        </authorList>
    </citation>
    <scope>IDENTIFICATION</scope>
    <source>
        <tissue evidence="15">Whole insect</tissue>
    </source>
</reference>
<dbReference type="InterPro" id="IPR031120">
    <property type="entry name" value="HIR1-like"/>
</dbReference>
<dbReference type="PROSITE" id="PS50082">
    <property type="entry name" value="WD_REPEATS_2"/>
    <property type="match status" value="3"/>
</dbReference>
<dbReference type="OrthoDB" id="1741719at2759"/>
<keyword evidence="10" id="KW-0678">Repressor</keyword>
<dbReference type="SUPFAM" id="SSF50978">
    <property type="entry name" value="WD40 repeat-like"/>
    <property type="match status" value="2"/>
</dbReference>
<feature type="domain" description="CAF1B/HIR1 beta-propeller" evidence="12">
    <location>
        <begin position="2"/>
        <end position="356"/>
    </location>
</feature>
<dbReference type="FunCoup" id="A0A6P7G9F9">
    <property type="interactions" value="1960"/>
</dbReference>
<dbReference type="Gene3D" id="2.130.10.10">
    <property type="entry name" value="YVTN repeat-like/Quinoprotein amine dehydrogenase"/>
    <property type="match status" value="3"/>
</dbReference>
<dbReference type="PROSITE" id="PS50294">
    <property type="entry name" value="WD_REPEATS_REGION"/>
    <property type="match status" value="3"/>
</dbReference>
<dbReference type="KEGG" id="dvv:114335428"/>
<keyword evidence="6 10" id="KW-0805">Transcription regulation</keyword>
<feature type="repeat" description="WD" evidence="9">
    <location>
        <begin position="168"/>
        <end position="199"/>
    </location>
</feature>
<dbReference type="EnsemblMetazoa" id="XM_028285667.2">
    <property type="protein sequence ID" value="XP_028141468.1"/>
    <property type="gene ID" value="LOC114335428"/>
</dbReference>
<keyword evidence="8 10" id="KW-0539">Nucleus</keyword>